<dbReference type="PATRIC" id="fig|270351.6.peg.877"/>
<feature type="non-terminal residue" evidence="2">
    <location>
        <position position="100"/>
    </location>
</feature>
<gene>
    <name evidence="2" type="ORF">VP06_16785</name>
</gene>
<evidence type="ECO:0000313" key="3">
    <source>
        <dbReference type="Proteomes" id="UP000035929"/>
    </source>
</evidence>
<evidence type="ECO:0000256" key="1">
    <source>
        <dbReference type="SAM" id="MobiDB-lite"/>
    </source>
</evidence>
<accession>A0A0J6SHC0</accession>
<dbReference type="AlphaFoldDB" id="A0A0J6SHC0"/>
<organism evidence="2 3">
    <name type="scientific">Methylobacterium aquaticum</name>
    <dbReference type="NCBI Taxonomy" id="270351"/>
    <lineage>
        <taxon>Bacteria</taxon>
        <taxon>Pseudomonadati</taxon>
        <taxon>Pseudomonadota</taxon>
        <taxon>Alphaproteobacteria</taxon>
        <taxon>Hyphomicrobiales</taxon>
        <taxon>Methylobacteriaceae</taxon>
        <taxon>Methylobacterium</taxon>
    </lineage>
</organism>
<feature type="compositionally biased region" description="Low complexity" evidence="1">
    <location>
        <begin position="47"/>
        <end position="60"/>
    </location>
</feature>
<name>A0A0J6SHC0_9HYPH</name>
<comment type="caution">
    <text evidence="2">The sequence shown here is derived from an EMBL/GenBank/DDBJ whole genome shotgun (WGS) entry which is preliminary data.</text>
</comment>
<sequence>MTSVAALVGLGFEERTMAPRRRTGRNAGAAATLAVLLAAQSGLPAARAEGVAAVPGAGPSVPAPPPAVTAIPDAPRPGPDPRKPGTEVKAAELPKSAAAQ</sequence>
<protein>
    <submittedName>
        <fullName evidence="2">Uncharacterized protein</fullName>
    </submittedName>
</protein>
<reference evidence="2 3" key="1">
    <citation type="submission" date="2015-03" db="EMBL/GenBank/DDBJ databases">
        <title>Genome sequencing of Methylobacterium aquaticum DSM16371 type strain.</title>
        <authorList>
            <person name="Chaudhry V."/>
            <person name="Patil P.B."/>
        </authorList>
    </citation>
    <scope>NUCLEOTIDE SEQUENCE [LARGE SCALE GENOMIC DNA]</scope>
    <source>
        <strain evidence="2 3">DSM 16371</strain>
    </source>
</reference>
<feature type="compositionally biased region" description="Basic and acidic residues" evidence="1">
    <location>
        <begin position="79"/>
        <end position="92"/>
    </location>
</feature>
<dbReference type="EMBL" id="LABX01000129">
    <property type="protein sequence ID" value="KMO32753.1"/>
    <property type="molecule type" value="Genomic_DNA"/>
</dbReference>
<proteinExistence type="predicted"/>
<dbReference type="Proteomes" id="UP000035929">
    <property type="component" value="Unassembled WGS sequence"/>
</dbReference>
<evidence type="ECO:0000313" key="2">
    <source>
        <dbReference type="EMBL" id="KMO32753.1"/>
    </source>
</evidence>
<feature type="region of interest" description="Disordered" evidence="1">
    <location>
        <begin position="47"/>
        <end position="100"/>
    </location>
</feature>